<organism evidence="2 3">
    <name type="scientific">Steroidobacter flavus</name>
    <dbReference type="NCBI Taxonomy" id="1842136"/>
    <lineage>
        <taxon>Bacteria</taxon>
        <taxon>Pseudomonadati</taxon>
        <taxon>Pseudomonadota</taxon>
        <taxon>Gammaproteobacteria</taxon>
        <taxon>Steroidobacterales</taxon>
        <taxon>Steroidobacteraceae</taxon>
        <taxon>Steroidobacter</taxon>
    </lineage>
</organism>
<dbReference type="InterPro" id="IPR029032">
    <property type="entry name" value="AhpD-like"/>
</dbReference>
<dbReference type="EMBL" id="JBHSDU010000014">
    <property type="protein sequence ID" value="MFC4312528.1"/>
    <property type="molecule type" value="Genomic_DNA"/>
</dbReference>
<proteinExistence type="predicted"/>
<dbReference type="InterPro" id="IPR052512">
    <property type="entry name" value="4CMD/NDH-1_regulator"/>
</dbReference>
<evidence type="ECO:0000313" key="3">
    <source>
        <dbReference type="Proteomes" id="UP001595904"/>
    </source>
</evidence>
<evidence type="ECO:0000313" key="2">
    <source>
        <dbReference type="EMBL" id="MFC4312528.1"/>
    </source>
</evidence>
<protein>
    <submittedName>
        <fullName evidence="2">Carboxymuconolactone decarboxylase family protein</fullName>
    </submittedName>
</protein>
<dbReference type="Pfam" id="PF02627">
    <property type="entry name" value="CMD"/>
    <property type="match status" value="1"/>
</dbReference>
<dbReference type="InterPro" id="IPR003779">
    <property type="entry name" value="CMD-like"/>
</dbReference>
<reference evidence="3" key="1">
    <citation type="journal article" date="2019" name="Int. J. Syst. Evol. Microbiol.">
        <title>The Global Catalogue of Microorganisms (GCM) 10K type strain sequencing project: providing services to taxonomists for standard genome sequencing and annotation.</title>
        <authorList>
            <consortium name="The Broad Institute Genomics Platform"/>
            <consortium name="The Broad Institute Genome Sequencing Center for Infectious Disease"/>
            <person name="Wu L."/>
            <person name="Ma J."/>
        </authorList>
    </citation>
    <scope>NUCLEOTIDE SEQUENCE [LARGE SCALE GENOMIC DNA]</scope>
    <source>
        <strain evidence="3">CGMCC 1.10759</strain>
    </source>
</reference>
<keyword evidence="3" id="KW-1185">Reference proteome</keyword>
<dbReference type="PANTHER" id="PTHR33570:SF2">
    <property type="entry name" value="CARBOXYMUCONOLACTONE DECARBOXYLASE-LIKE DOMAIN-CONTAINING PROTEIN"/>
    <property type="match status" value="1"/>
</dbReference>
<dbReference type="Gene3D" id="1.20.1290.10">
    <property type="entry name" value="AhpD-like"/>
    <property type="match status" value="1"/>
</dbReference>
<gene>
    <name evidence="2" type="ORF">ACFPN2_25820</name>
</gene>
<dbReference type="Proteomes" id="UP001595904">
    <property type="component" value="Unassembled WGS sequence"/>
</dbReference>
<comment type="caution">
    <text evidence="2">The sequence shown here is derived from an EMBL/GenBank/DDBJ whole genome shotgun (WGS) entry which is preliminary data.</text>
</comment>
<sequence length="260" mass="28681">MTLRDPAERIRIGEQQQSELLAAPVDEPSTLLDASWRDYVFSEIWTRSGLDRRSRFLISIAGAACEGGRPDVLDGYIRGALTCEALTVTELREAALHLAVYAGWSRGTAMNAAITRVAHTLQLDEPTFDPICDATWDPQERLGAGAENFKSVMIFPAPPPNAPYFEGGILNFVFAEMWMRPGLDQRARRWVTLVGVADSSSTTPIRTHIYAAMASGNATLPEMHEFVLQYAVHGGWPRASVLQAVVFEMGERVAKGLPYQ</sequence>
<accession>A0ABV8T042</accession>
<feature type="domain" description="Carboxymuconolactone decarboxylase-like" evidence="1">
    <location>
        <begin position="34"/>
        <end position="112"/>
    </location>
</feature>
<evidence type="ECO:0000259" key="1">
    <source>
        <dbReference type="Pfam" id="PF02627"/>
    </source>
</evidence>
<dbReference type="PANTHER" id="PTHR33570">
    <property type="entry name" value="4-CARBOXYMUCONOLACTONE DECARBOXYLASE FAMILY PROTEIN"/>
    <property type="match status" value="1"/>
</dbReference>
<dbReference type="RefSeq" id="WP_380601999.1">
    <property type="nucleotide sequence ID" value="NZ_JBHSDU010000014.1"/>
</dbReference>
<name>A0ABV8T042_9GAMM</name>
<dbReference type="SUPFAM" id="SSF69118">
    <property type="entry name" value="AhpD-like"/>
    <property type="match status" value="1"/>
</dbReference>